<evidence type="ECO:0000256" key="2">
    <source>
        <dbReference type="SAM" id="SignalP"/>
    </source>
</evidence>
<evidence type="ECO:0000313" key="3">
    <source>
        <dbReference type="EMBL" id="KLE35857.1"/>
    </source>
</evidence>
<dbReference type="AlphaFoldDB" id="A0A0G9MYJ3"/>
<dbReference type="PATRIC" id="fig|1581420.6.peg.1152"/>
<keyword evidence="1" id="KW-0472">Membrane</keyword>
<proteinExistence type="predicted"/>
<keyword evidence="1" id="KW-0812">Transmembrane</keyword>
<dbReference type="OrthoDB" id="7452714at2"/>
<sequence>MTKFKTLAKGTFATLAAGAMTLSAAAPAAAQDRWRDRDDDGIGAGEIIAGAVVLGGLAAILGSGRNDRYDDYRYRNSRDYRYDDYRNGSYRNGYDGYGQYSSRRAVEQCVSAAEQYAQRRLGSRAEVYEVNDLDRERRGYEIKGRIAVQDSYRYSDRRGRYNYRDYNRGYRNQGWDEGRFECDYRDGRVVDIDFSGIRGL</sequence>
<reference evidence="3 4" key="1">
    <citation type="submission" date="2015-04" db="EMBL/GenBank/DDBJ databases">
        <title>The draft genome sequence of Erythrobacter luteus KA37.</title>
        <authorList>
            <person name="Zhuang L."/>
            <person name="Liu Y."/>
            <person name="Shao Z."/>
        </authorList>
    </citation>
    <scope>NUCLEOTIDE SEQUENCE [LARGE SCALE GENOMIC DNA]</scope>
    <source>
        <strain evidence="3 4">KA37</strain>
    </source>
</reference>
<name>A0A0G9MYJ3_9SPHN</name>
<protein>
    <submittedName>
        <fullName evidence="3">Uncharacterized protein</fullName>
    </submittedName>
</protein>
<keyword evidence="4" id="KW-1185">Reference proteome</keyword>
<gene>
    <name evidence="3" type="ORF">AAW00_05715</name>
</gene>
<comment type="caution">
    <text evidence="3">The sequence shown here is derived from an EMBL/GenBank/DDBJ whole genome shotgun (WGS) entry which is preliminary data.</text>
</comment>
<evidence type="ECO:0000313" key="4">
    <source>
        <dbReference type="Proteomes" id="UP000053464"/>
    </source>
</evidence>
<keyword evidence="2" id="KW-0732">Signal</keyword>
<dbReference type="EMBL" id="LBHB01000001">
    <property type="protein sequence ID" value="KLE35857.1"/>
    <property type="molecule type" value="Genomic_DNA"/>
</dbReference>
<organism evidence="3 4">
    <name type="scientific">Aurantiacibacter luteus</name>
    <dbReference type="NCBI Taxonomy" id="1581420"/>
    <lineage>
        <taxon>Bacteria</taxon>
        <taxon>Pseudomonadati</taxon>
        <taxon>Pseudomonadota</taxon>
        <taxon>Alphaproteobacteria</taxon>
        <taxon>Sphingomonadales</taxon>
        <taxon>Erythrobacteraceae</taxon>
        <taxon>Aurantiacibacter</taxon>
    </lineage>
</organism>
<accession>A0A0G9MYJ3</accession>
<dbReference type="RefSeq" id="WP_047003261.1">
    <property type="nucleotide sequence ID" value="NZ_LBHB01000001.1"/>
</dbReference>
<keyword evidence="1" id="KW-1133">Transmembrane helix</keyword>
<dbReference type="Proteomes" id="UP000053464">
    <property type="component" value="Unassembled WGS sequence"/>
</dbReference>
<feature type="transmembrane region" description="Helical" evidence="1">
    <location>
        <begin position="46"/>
        <end position="64"/>
    </location>
</feature>
<feature type="signal peptide" evidence="2">
    <location>
        <begin position="1"/>
        <end position="28"/>
    </location>
</feature>
<feature type="chain" id="PRO_5002580708" evidence="2">
    <location>
        <begin position="29"/>
        <end position="200"/>
    </location>
</feature>
<evidence type="ECO:0000256" key="1">
    <source>
        <dbReference type="SAM" id="Phobius"/>
    </source>
</evidence>